<evidence type="ECO:0000313" key="7">
    <source>
        <dbReference type="Proteomes" id="UP000076871"/>
    </source>
</evidence>
<organism evidence="6 7">
    <name type="scientific">Laetiporus sulphureus 93-53</name>
    <dbReference type="NCBI Taxonomy" id="1314785"/>
    <lineage>
        <taxon>Eukaryota</taxon>
        <taxon>Fungi</taxon>
        <taxon>Dikarya</taxon>
        <taxon>Basidiomycota</taxon>
        <taxon>Agaricomycotina</taxon>
        <taxon>Agaricomycetes</taxon>
        <taxon>Polyporales</taxon>
        <taxon>Laetiporus</taxon>
    </lineage>
</organism>
<dbReference type="OrthoDB" id="5783963at2759"/>
<dbReference type="GO" id="GO:0005730">
    <property type="term" value="C:nucleolus"/>
    <property type="evidence" value="ECO:0007669"/>
    <property type="project" value="TreeGrafter"/>
</dbReference>
<proteinExistence type="inferred from homology"/>
<dbReference type="RefSeq" id="XP_040767650.1">
    <property type="nucleotide sequence ID" value="XM_040911495.1"/>
</dbReference>
<dbReference type="GeneID" id="63828523"/>
<gene>
    <name evidence="6" type="ORF">LAESUDRAFT_747912</name>
</gene>
<accession>A0A165G6X0</accession>
<sequence>MSRIRSLAQQLIELSDAAPVDFDPEDVLAGVNPEDEPALDNSAARDHYVDVAPSTLRKLNQAVSDPKYEGVRATRKQLFENANRGTESESEASSMEDESVPRQSGDEGQETEDEDSSGDSNVSSHTLSEDEGPRRDRPSPDTPSATALNEARNPAETEHNDDLAFTLRRTREEDREKGKAVARQIGLWDNLLDARIQLQKVVTTANRLPEAVHLAELMRHQPARDSLETMFREAEALTEELFALQEGLLERNESIAIPPRKRRRIATEEEMSYDHSAYLGDLSSAASALEASYHSHLVHTLAKWSAKVQAVAPSVLLGNRNAFSKDTRNQNGVVGMVDDILRTDASKLLSRTRTRKSKGKRLGSTDGEGNGDDAEKEDTELFDDLDFYQQLLRDVIRARGSDSQGGEQDWMAHQRERKAKHKQKIDTKASKGRKLRYEVHPKLQNFMVSVPVTHGWHEEQIDGLFSSLLGAG</sequence>
<dbReference type="InParanoid" id="A0A165G6X0"/>
<dbReference type="PANTHER" id="PTHR15565:SF0">
    <property type="entry name" value="PROTEIN AATF"/>
    <property type="match status" value="1"/>
</dbReference>
<feature type="compositionally biased region" description="Acidic residues" evidence="3">
    <location>
        <begin position="88"/>
        <end position="98"/>
    </location>
</feature>
<dbReference type="EMBL" id="KV427610">
    <property type="protein sequence ID" value="KZT09910.1"/>
    <property type="molecule type" value="Genomic_DNA"/>
</dbReference>
<feature type="compositionally biased region" description="Basic and acidic residues" evidence="3">
    <location>
        <begin position="153"/>
        <end position="162"/>
    </location>
</feature>
<dbReference type="Proteomes" id="UP000076871">
    <property type="component" value="Unassembled WGS sequence"/>
</dbReference>
<evidence type="ECO:0000256" key="2">
    <source>
        <dbReference type="ARBA" id="ARBA00013850"/>
    </source>
</evidence>
<feature type="compositionally biased region" description="Basic residues" evidence="3">
    <location>
        <begin position="351"/>
        <end position="361"/>
    </location>
</feature>
<feature type="region of interest" description="Disordered" evidence="3">
    <location>
        <begin position="351"/>
        <end position="376"/>
    </location>
</feature>
<feature type="region of interest" description="Disordered" evidence="3">
    <location>
        <begin position="13"/>
        <end position="46"/>
    </location>
</feature>
<name>A0A165G6X0_9APHY</name>
<comment type="similarity">
    <text evidence="1">Belongs to the AATF family.</text>
</comment>
<protein>
    <recommendedName>
        <fullName evidence="2">Protein BFR2</fullName>
    </recommendedName>
</protein>
<evidence type="ECO:0000259" key="4">
    <source>
        <dbReference type="Pfam" id="PF08164"/>
    </source>
</evidence>
<dbReference type="Pfam" id="PF13339">
    <property type="entry name" value="AATF-Che1"/>
    <property type="match status" value="1"/>
</dbReference>
<evidence type="ECO:0000259" key="5">
    <source>
        <dbReference type="Pfam" id="PF13339"/>
    </source>
</evidence>
<feature type="compositionally biased region" description="Basic and acidic residues" evidence="3">
    <location>
        <begin position="127"/>
        <end position="139"/>
    </location>
</feature>
<feature type="compositionally biased region" description="Acidic residues" evidence="3">
    <location>
        <begin position="107"/>
        <end position="117"/>
    </location>
</feature>
<feature type="region of interest" description="Disordered" evidence="3">
    <location>
        <begin position="80"/>
        <end position="163"/>
    </location>
</feature>
<dbReference type="Pfam" id="PF08164">
    <property type="entry name" value="TRAUB"/>
    <property type="match status" value="1"/>
</dbReference>
<keyword evidence="7" id="KW-1185">Reference proteome</keyword>
<dbReference type="InterPro" id="IPR025160">
    <property type="entry name" value="AATF"/>
</dbReference>
<feature type="domain" description="Apoptosis-antagonizing transcription factor C-terminal" evidence="4">
    <location>
        <begin position="388"/>
        <end position="469"/>
    </location>
</feature>
<dbReference type="FunCoup" id="A0A165G6X0">
    <property type="interactions" value="560"/>
</dbReference>
<evidence type="ECO:0000256" key="3">
    <source>
        <dbReference type="SAM" id="MobiDB-lite"/>
    </source>
</evidence>
<dbReference type="STRING" id="1314785.A0A165G6X0"/>
<evidence type="ECO:0000256" key="1">
    <source>
        <dbReference type="ARBA" id="ARBA00008966"/>
    </source>
</evidence>
<feature type="domain" description="AATF leucine zipper-containing" evidence="5">
    <location>
        <begin position="174"/>
        <end position="307"/>
    </location>
</feature>
<reference evidence="6 7" key="1">
    <citation type="journal article" date="2016" name="Mol. Biol. Evol.">
        <title>Comparative Genomics of Early-Diverging Mushroom-Forming Fungi Provides Insights into the Origins of Lignocellulose Decay Capabilities.</title>
        <authorList>
            <person name="Nagy L.G."/>
            <person name="Riley R."/>
            <person name="Tritt A."/>
            <person name="Adam C."/>
            <person name="Daum C."/>
            <person name="Floudas D."/>
            <person name="Sun H."/>
            <person name="Yadav J.S."/>
            <person name="Pangilinan J."/>
            <person name="Larsson K.H."/>
            <person name="Matsuura K."/>
            <person name="Barry K."/>
            <person name="Labutti K."/>
            <person name="Kuo R."/>
            <person name="Ohm R.A."/>
            <person name="Bhattacharya S.S."/>
            <person name="Shirouzu T."/>
            <person name="Yoshinaga Y."/>
            <person name="Martin F.M."/>
            <person name="Grigoriev I.V."/>
            <person name="Hibbett D.S."/>
        </authorList>
    </citation>
    <scope>NUCLEOTIDE SEQUENCE [LARGE SCALE GENOMIC DNA]</scope>
    <source>
        <strain evidence="6 7">93-53</strain>
    </source>
</reference>
<dbReference type="GO" id="GO:0000462">
    <property type="term" value="P:maturation of SSU-rRNA from tricistronic rRNA transcript (SSU-rRNA, 5.8S rRNA, LSU-rRNA)"/>
    <property type="evidence" value="ECO:0007669"/>
    <property type="project" value="TreeGrafter"/>
</dbReference>
<dbReference type="InterPro" id="IPR039223">
    <property type="entry name" value="AATF/Bfr2"/>
</dbReference>
<dbReference type="InterPro" id="IPR012617">
    <property type="entry name" value="AATF_C"/>
</dbReference>
<dbReference type="PANTHER" id="PTHR15565">
    <property type="entry name" value="AATF PROTEIN APOPTOSIS ANTAGONIZING TRANSCRIPTION FACTOR"/>
    <property type="match status" value="1"/>
</dbReference>
<evidence type="ECO:0000313" key="6">
    <source>
        <dbReference type="EMBL" id="KZT09910.1"/>
    </source>
</evidence>
<dbReference type="AlphaFoldDB" id="A0A165G6X0"/>